<proteinExistence type="predicted"/>
<accession>I6ZUY2</accession>
<keyword evidence="3" id="KW-1185">Reference proteome</keyword>
<dbReference type="EMBL" id="CP003557">
    <property type="protein sequence ID" value="AFN75839.1"/>
    <property type="molecule type" value="Genomic_DNA"/>
</dbReference>
<dbReference type="STRING" id="1191523.MROS_2609"/>
<sequence>MISKKYLSIVLMLIFLAGYAYPQNVLRLKPYDGTPESYLIAQIRADTTANGGIPEGRVYELEGGKIYLNTEVFYVEKDYTFHMRSSNDQKAIIYQYPTGTGDNPQNPPGYILRSRGGDIILEGIAITGYYEPADDPANGVFDQLYTVGGTFLRTDSEGASITLKNCIFSNIAGQVLRTNASTKTIRVEDCIFANLGALSTSNFGAGKGIDLRESTCDSLILINNTFVNYIDRPIRHYNFSNPLAGTGNIGYGLFDHNTFVNGMGFHGLLSLGNVGDEIVITNNLFVDAFAAGEDSTDATRTAEWANTGEQYANGNNRMAWIFAAPNDTTKWVVDHNYYAVTAAGQSFFDKYPEIGVGEPLSNYIKSALGSKAADAFKMIEDPGLTNVPDLMLGMMEYYVTVANKTKDTPNDYWDPATQDMDRRPLTYYVNEFDASYSSSSPAYTGAAKGFPAGDLNWFPELKELWLKGGTVGVADEPVIKNEFVLEQNYPNPFNPTTNIRYQLPKASNVTITVYNSLGQEVAKLVNNELQSAGTHTITWNGKDNYGNSVATGIYFYQLKSSDLVLTKKMILLK</sequence>
<dbReference type="InterPro" id="IPR012334">
    <property type="entry name" value="Pectin_lyas_fold"/>
</dbReference>
<evidence type="ECO:0000313" key="3">
    <source>
        <dbReference type="Proteomes" id="UP000009011"/>
    </source>
</evidence>
<dbReference type="Gene3D" id="2.160.20.10">
    <property type="entry name" value="Single-stranded right-handed beta-helix, Pectin lyase-like"/>
    <property type="match status" value="1"/>
</dbReference>
<dbReference type="Proteomes" id="UP000009011">
    <property type="component" value="Chromosome"/>
</dbReference>
<dbReference type="HOGENOM" id="CLU_512690_0_0_10"/>
<dbReference type="NCBIfam" id="TIGR04183">
    <property type="entry name" value="Por_Secre_tail"/>
    <property type="match status" value="1"/>
</dbReference>
<dbReference type="AlphaFoldDB" id="I6ZUY2"/>
<dbReference type="InterPro" id="IPR025965">
    <property type="entry name" value="FlgD/Vpr_Ig-like"/>
</dbReference>
<dbReference type="SUPFAM" id="SSF51126">
    <property type="entry name" value="Pectin lyase-like"/>
    <property type="match status" value="1"/>
</dbReference>
<dbReference type="Gene3D" id="2.60.40.4070">
    <property type="match status" value="1"/>
</dbReference>
<protein>
    <submittedName>
        <fullName evidence="2">FG-GAP repeat protein</fullName>
    </submittedName>
</protein>
<dbReference type="KEGG" id="mro:MROS_2609"/>
<dbReference type="InterPro" id="IPR011050">
    <property type="entry name" value="Pectin_lyase_fold/virulence"/>
</dbReference>
<dbReference type="InterPro" id="IPR026444">
    <property type="entry name" value="Secre_tail"/>
</dbReference>
<dbReference type="Pfam" id="PF13860">
    <property type="entry name" value="FlgD_ig"/>
    <property type="match status" value="1"/>
</dbReference>
<organism evidence="2 3">
    <name type="scientific">Melioribacter roseus (strain DSM 23840 / JCM 17771 / VKM B-2668 / P3M-2)</name>
    <dbReference type="NCBI Taxonomy" id="1191523"/>
    <lineage>
        <taxon>Bacteria</taxon>
        <taxon>Pseudomonadati</taxon>
        <taxon>Ignavibacteriota</taxon>
        <taxon>Ignavibacteria</taxon>
        <taxon>Ignavibacteriales</taxon>
        <taxon>Melioribacteraceae</taxon>
        <taxon>Melioribacter</taxon>
    </lineage>
</organism>
<dbReference type="OrthoDB" id="9794725at2"/>
<feature type="domain" description="FlgD/Vpr Ig-like" evidence="1">
    <location>
        <begin position="499"/>
        <end position="561"/>
    </location>
</feature>
<evidence type="ECO:0000259" key="1">
    <source>
        <dbReference type="Pfam" id="PF13860"/>
    </source>
</evidence>
<reference evidence="2 3" key="1">
    <citation type="journal article" date="2013" name="PLoS ONE">
        <title>Genomic analysis of Melioribacter roseus, facultatively anaerobic organotrophic bacterium representing a novel deep lineage within Bacteriodetes/Chlorobi group.</title>
        <authorList>
            <person name="Kadnikov V.V."/>
            <person name="Mardanov A.V."/>
            <person name="Podosokorskaya O.A."/>
            <person name="Gavrilov S.N."/>
            <person name="Kublanov I.V."/>
            <person name="Beletsky A.V."/>
            <person name="Bonch-Osmolovskaya E.A."/>
            <person name="Ravin N.V."/>
        </authorList>
    </citation>
    <scope>NUCLEOTIDE SEQUENCE [LARGE SCALE GENOMIC DNA]</scope>
    <source>
        <strain evidence="3">JCM 17771 / P3M-2</strain>
    </source>
</reference>
<dbReference type="RefSeq" id="WP_014857269.1">
    <property type="nucleotide sequence ID" value="NC_018178.1"/>
</dbReference>
<gene>
    <name evidence="2" type="ordered locus">MROS_2609</name>
</gene>
<dbReference type="eggNOG" id="COG4447">
    <property type="taxonomic scope" value="Bacteria"/>
</dbReference>
<name>I6ZUY2_MELRP</name>
<evidence type="ECO:0000313" key="2">
    <source>
        <dbReference type="EMBL" id="AFN75839.1"/>
    </source>
</evidence>